<dbReference type="EMBL" id="PVWQ01000005">
    <property type="protein sequence ID" value="RDW81269.1"/>
    <property type="molecule type" value="Genomic_DNA"/>
</dbReference>
<feature type="region of interest" description="Disordered" evidence="7">
    <location>
        <begin position="271"/>
        <end position="291"/>
    </location>
</feature>
<dbReference type="PROSITE" id="PS00463">
    <property type="entry name" value="ZN2_CY6_FUNGAL_1"/>
    <property type="match status" value="1"/>
</dbReference>
<gene>
    <name evidence="9" type="ORF">DSM5745_04826</name>
</gene>
<keyword evidence="10" id="KW-1185">Reference proteome</keyword>
<keyword evidence="6" id="KW-0539">Nucleus</keyword>
<evidence type="ECO:0000313" key="9">
    <source>
        <dbReference type="EMBL" id="RDW81269.1"/>
    </source>
</evidence>
<evidence type="ECO:0000256" key="5">
    <source>
        <dbReference type="ARBA" id="ARBA00023163"/>
    </source>
</evidence>
<keyword evidence="5" id="KW-0804">Transcription</keyword>
<dbReference type="SMART" id="SM00066">
    <property type="entry name" value="GAL4"/>
    <property type="match status" value="1"/>
</dbReference>
<dbReference type="PANTHER" id="PTHR47660">
    <property type="entry name" value="TRANSCRIPTION FACTOR WITH C2H2 AND ZN(2)-CYS(6) DNA BINDING DOMAIN (EUROFUNG)-RELATED-RELATED"/>
    <property type="match status" value="1"/>
</dbReference>
<name>A0A3D8S4R5_9EURO</name>
<comment type="caution">
    <text evidence="9">The sequence shown here is derived from an EMBL/GenBank/DDBJ whole genome shotgun (WGS) entry which is preliminary data.</text>
</comment>
<evidence type="ECO:0000256" key="6">
    <source>
        <dbReference type="ARBA" id="ARBA00023242"/>
    </source>
</evidence>
<dbReference type="CDD" id="cd00067">
    <property type="entry name" value="GAL4"/>
    <property type="match status" value="1"/>
</dbReference>
<evidence type="ECO:0000256" key="4">
    <source>
        <dbReference type="ARBA" id="ARBA00023125"/>
    </source>
</evidence>
<dbReference type="STRING" id="1810919.A0A3D8S4R5"/>
<evidence type="ECO:0000259" key="8">
    <source>
        <dbReference type="PROSITE" id="PS50048"/>
    </source>
</evidence>
<organism evidence="9 10">
    <name type="scientific">Aspergillus mulundensis</name>
    <dbReference type="NCBI Taxonomy" id="1810919"/>
    <lineage>
        <taxon>Eukaryota</taxon>
        <taxon>Fungi</taxon>
        <taxon>Dikarya</taxon>
        <taxon>Ascomycota</taxon>
        <taxon>Pezizomycotina</taxon>
        <taxon>Eurotiomycetes</taxon>
        <taxon>Eurotiomycetidae</taxon>
        <taxon>Eurotiales</taxon>
        <taxon>Aspergillaceae</taxon>
        <taxon>Aspergillus</taxon>
        <taxon>Aspergillus subgen. Nidulantes</taxon>
    </lineage>
</organism>
<evidence type="ECO:0000256" key="1">
    <source>
        <dbReference type="ARBA" id="ARBA00022723"/>
    </source>
</evidence>
<reference evidence="9 10" key="1">
    <citation type="journal article" date="2018" name="IMA Fungus">
        <title>IMA Genome-F 9: Draft genome sequence of Annulohypoxylon stygium, Aspergillus mulundensis, Berkeleyomyces basicola (syn. Thielaviopsis basicola), Ceratocystis smalleyi, two Cercospora beticola strains, Coleophoma cylindrospora, Fusarium fracticaudum, Phialophora cf. hyalina, and Morchella septimelata.</title>
        <authorList>
            <person name="Wingfield B.D."/>
            <person name="Bills G.F."/>
            <person name="Dong Y."/>
            <person name="Huang W."/>
            <person name="Nel W.J."/>
            <person name="Swalarsk-Parry B.S."/>
            <person name="Vaghefi N."/>
            <person name="Wilken P.M."/>
            <person name="An Z."/>
            <person name="de Beer Z.W."/>
            <person name="De Vos L."/>
            <person name="Chen L."/>
            <person name="Duong T.A."/>
            <person name="Gao Y."/>
            <person name="Hammerbacher A."/>
            <person name="Kikkert J.R."/>
            <person name="Li Y."/>
            <person name="Li H."/>
            <person name="Li K."/>
            <person name="Li Q."/>
            <person name="Liu X."/>
            <person name="Ma X."/>
            <person name="Naidoo K."/>
            <person name="Pethybridge S.J."/>
            <person name="Sun J."/>
            <person name="Steenkamp E.T."/>
            <person name="van der Nest M.A."/>
            <person name="van Wyk S."/>
            <person name="Wingfield M.J."/>
            <person name="Xiong C."/>
            <person name="Yue Q."/>
            <person name="Zhang X."/>
        </authorList>
    </citation>
    <scope>NUCLEOTIDE SEQUENCE [LARGE SCALE GENOMIC DNA]</scope>
    <source>
        <strain evidence="9 10">DSM 5745</strain>
    </source>
</reference>
<keyword evidence="3" id="KW-0805">Transcription regulation</keyword>
<dbReference type="Proteomes" id="UP000256690">
    <property type="component" value="Unassembled WGS sequence"/>
</dbReference>
<evidence type="ECO:0000256" key="7">
    <source>
        <dbReference type="SAM" id="MobiDB-lite"/>
    </source>
</evidence>
<dbReference type="InterPro" id="IPR001138">
    <property type="entry name" value="Zn2Cys6_DnaBD"/>
</dbReference>
<dbReference type="GO" id="GO:0008270">
    <property type="term" value="F:zinc ion binding"/>
    <property type="evidence" value="ECO:0007669"/>
    <property type="project" value="InterPro"/>
</dbReference>
<dbReference type="PROSITE" id="PS50048">
    <property type="entry name" value="ZN2_CY6_FUNGAL_2"/>
    <property type="match status" value="1"/>
</dbReference>
<feature type="domain" description="Zn(2)-C6 fungal-type" evidence="8">
    <location>
        <begin position="15"/>
        <end position="45"/>
    </location>
</feature>
<dbReference type="GO" id="GO:0003677">
    <property type="term" value="F:DNA binding"/>
    <property type="evidence" value="ECO:0007669"/>
    <property type="project" value="UniProtKB-KW"/>
</dbReference>
<dbReference type="InterPro" id="IPR036864">
    <property type="entry name" value="Zn2-C6_fun-type_DNA-bd_sf"/>
</dbReference>
<protein>
    <recommendedName>
        <fullName evidence="8">Zn(2)-C6 fungal-type domain-containing protein</fullName>
    </recommendedName>
</protein>
<dbReference type="Pfam" id="PF00172">
    <property type="entry name" value="Zn_clus"/>
    <property type="match status" value="1"/>
</dbReference>
<accession>A0A3D8S4R5</accession>
<keyword evidence="2" id="KW-0862">Zinc</keyword>
<dbReference type="PANTHER" id="PTHR47660:SF3">
    <property type="entry name" value="FINGER DOMAIN PROTEIN, PUTATIVE (AFU_ORTHOLOGUE AFUA_4G03310)-RELATED"/>
    <property type="match status" value="1"/>
</dbReference>
<evidence type="ECO:0000256" key="2">
    <source>
        <dbReference type="ARBA" id="ARBA00022833"/>
    </source>
</evidence>
<evidence type="ECO:0000256" key="3">
    <source>
        <dbReference type="ARBA" id="ARBA00023015"/>
    </source>
</evidence>
<dbReference type="OrthoDB" id="4216928at2759"/>
<dbReference type="GO" id="GO:0000981">
    <property type="term" value="F:DNA-binding transcription factor activity, RNA polymerase II-specific"/>
    <property type="evidence" value="ECO:0007669"/>
    <property type="project" value="InterPro"/>
</dbReference>
<dbReference type="Gene3D" id="4.10.240.10">
    <property type="entry name" value="Zn(2)-C6 fungal-type DNA-binding domain"/>
    <property type="match status" value="1"/>
</dbReference>
<proteinExistence type="predicted"/>
<sequence>MSSVERNNPPPRRKSCDACRAAKRRCDLALPACFRCTRRDIACVYPGLPAEQIPELLALLNGHDNVGGTNACAEEFMFDAMPTPPMLDLGLETPSQPLPLPSAFEDQSRLYTVPVPVYTGNGEMVHVRSEMTFSLSELMASRFQYAIDILKDTPRKMVTENQTPWSHAQLYSNGMPKAMQDAYACCALYIAKNPINAPMITSHIHSRHQELTLSPLPSSPPDLLAHTHALLLYTIMSLFDADLHALNTSVHLDTLTMSALQSSASLLFSSTHFPPSPSPSPSPDGTATNSAIVPPAGTAPSFWPLWTVEESARRTILFTFYVLQILRLFRGDQDMKCDGKLGLLHSWYASAYLWNAPSAVEFGVAWEGREHFVVRNVDFGDLLRDAQPADVDVLGRMLLVTSLGVERVRGWFGGRGAVL</sequence>
<keyword evidence="1" id="KW-0479">Metal-binding</keyword>
<dbReference type="AlphaFoldDB" id="A0A3D8S4R5"/>
<evidence type="ECO:0000313" key="10">
    <source>
        <dbReference type="Proteomes" id="UP000256690"/>
    </source>
</evidence>
<dbReference type="RefSeq" id="XP_026604322.1">
    <property type="nucleotide sequence ID" value="XM_026746842.1"/>
</dbReference>
<dbReference type="SUPFAM" id="SSF57701">
    <property type="entry name" value="Zn2/Cys6 DNA-binding domain"/>
    <property type="match status" value="1"/>
</dbReference>
<dbReference type="GeneID" id="38115196"/>
<keyword evidence="4" id="KW-0238">DNA-binding</keyword>